<evidence type="ECO:0000256" key="12">
    <source>
        <dbReference type="ARBA" id="ARBA00023012"/>
    </source>
</evidence>
<feature type="transmembrane region" description="Helical" evidence="14">
    <location>
        <begin position="62"/>
        <end position="84"/>
    </location>
</feature>
<evidence type="ECO:0000256" key="13">
    <source>
        <dbReference type="ARBA" id="ARBA00023136"/>
    </source>
</evidence>
<evidence type="ECO:0000259" key="15">
    <source>
        <dbReference type="PROSITE" id="PS50109"/>
    </source>
</evidence>
<keyword evidence="10" id="KW-0067">ATP-binding</keyword>
<comment type="catalytic activity">
    <reaction evidence="1">
        <text>ATP + protein L-histidine = ADP + protein N-phospho-L-histidine.</text>
        <dbReference type="EC" id="2.7.13.3"/>
    </reaction>
</comment>
<dbReference type="InterPro" id="IPR004358">
    <property type="entry name" value="Sig_transdc_His_kin-like_C"/>
</dbReference>
<dbReference type="SMART" id="SM00388">
    <property type="entry name" value="HisKA"/>
    <property type="match status" value="1"/>
</dbReference>
<dbReference type="InterPro" id="IPR036097">
    <property type="entry name" value="HisK_dim/P_sf"/>
</dbReference>
<feature type="transmembrane region" description="Helical" evidence="14">
    <location>
        <begin position="127"/>
        <end position="151"/>
    </location>
</feature>
<evidence type="ECO:0000256" key="9">
    <source>
        <dbReference type="ARBA" id="ARBA00022777"/>
    </source>
</evidence>
<evidence type="ECO:0000313" key="16">
    <source>
        <dbReference type="EMBL" id="MDQ0113999.1"/>
    </source>
</evidence>
<keyword evidence="5" id="KW-0597">Phosphoprotein</keyword>
<dbReference type="InterPro" id="IPR036890">
    <property type="entry name" value="HATPase_C_sf"/>
</dbReference>
<dbReference type="CDD" id="cd00082">
    <property type="entry name" value="HisKA"/>
    <property type="match status" value="1"/>
</dbReference>
<protein>
    <recommendedName>
        <fullName evidence="3">histidine kinase</fullName>
        <ecNumber evidence="3">2.7.13.3</ecNumber>
    </recommendedName>
</protein>
<dbReference type="Gene3D" id="3.30.565.10">
    <property type="entry name" value="Histidine kinase-like ATPase, C-terminal domain"/>
    <property type="match status" value="1"/>
</dbReference>
<evidence type="ECO:0000256" key="5">
    <source>
        <dbReference type="ARBA" id="ARBA00022553"/>
    </source>
</evidence>
<keyword evidence="8" id="KW-0547">Nucleotide-binding</keyword>
<dbReference type="PANTHER" id="PTHR43065:SF46">
    <property type="entry name" value="C4-DICARBOXYLATE TRANSPORT SENSOR PROTEIN DCTB"/>
    <property type="match status" value="1"/>
</dbReference>
<name>A0ABT9U6C8_PAEHA</name>
<dbReference type="EMBL" id="JAUSSU010000006">
    <property type="protein sequence ID" value="MDQ0113999.1"/>
    <property type="molecule type" value="Genomic_DNA"/>
</dbReference>
<keyword evidence="12" id="KW-0902">Two-component regulatory system</keyword>
<evidence type="ECO:0000256" key="4">
    <source>
        <dbReference type="ARBA" id="ARBA00022475"/>
    </source>
</evidence>
<organism evidence="16 17">
    <name type="scientific">Paenibacillus harenae</name>
    <dbReference type="NCBI Taxonomy" id="306543"/>
    <lineage>
        <taxon>Bacteria</taxon>
        <taxon>Bacillati</taxon>
        <taxon>Bacillota</taxon>
        <taxon>Bacilli</taxon>
        <taxon>Bacillales</taxon>
        <taxon>Paenibacillaceae</taxon>
        <taxon>Paenibacillus</taxon>
    </lineage>
</organism>
<dbReference type="SUPFAM" id="SSF47384">
    <property type="entry name" value="Homodimeric domain of signal transducing histidine kinase"/>
    <property type="match status" value="1"/>
</dbReference>
<feature type="transmembrane region" description="Helical" evidence="14">
    <location>
        <begin position="163"/>
        <end position="183"/>
    </location>
</feature>
<comment type="subcellular location">
    <subcellularLocation>
        <location evidence="2">Cell membrane</location>
        <topology evidence="2">Multi-pass membrane protein</topology>
    </subcellularLocation>
</comment>
<keyword evidence="9 16" id="KW-0418">Kinase</keyword>
<evidence type="ECO:0000256" key="7">
    <source>
        <dbReference type="ARBA" id="ARBA00022692"/>
    </source>
</evidence>
<evidence type="ECO:0000256" key="10">
    <source>
        <dbReference type="ARBA" id="ARBA00022840"/>
    </source>
</evidence>
<dbReference type="PRINTS" id="PR00344">
    <property type="entry name" value="BCTRLSENSOR"/>
</dbReference>
<keyword evidence="7 14" id="KW-0812">Transmembrane</keyword>
<dbReference type="InterPro" id="IPR005467">
    <property type="entry name" value="His_kinase_dom"/>
</dbReference>
<proteinExistence type="predicted"/>
<dbReference type="Gene3D" id="1.10.287.130">
    <property type="match status" value="1"/>
</dbReference>
<reference evidence="16 17" key="1">
    <citation type="submission" date="2023-07" db="EMBL/GenBank/DDBJ databases">
        <title>Sorghum-associated microbial communities from plants grown in Nebraska, USA.</title>
        <authorList>
            <person name="Schachtman D."/>
        </authorList>
    </citation>
    <scope>NUCLEOTIDE SEQUENCE [LARGE SCALE GENOMIC DNA]</scope>
    <source>
        <strain evidence="16 17">CC482</strain>
    </source>
</reference>
<dbReference type="Proteomes" id="UP001229346">
    <property type="component" value="Unassembled WGS sequence"/>
</dbReference>
<evidence type="ECO:0000313" key="17">
    <source>
        <dbReference type="Proteomes" id="UP001229346"/>
    </source>
</evidence>
<evidence type="ECO:0000256" key="14">
    <source>
        <dbReference type="SAM" id="Phobius"/>
    </source>
</evidence>
<feature type="domain" description="Histidine kinase" evidence="15">
    <location>
        <begin position="212"/>
        <end position="417"/>
    </location>
</feature>
<keyword evidence="11 14" id="KW-1133">Transmembrane helix</keyword>
<keyword evidence="13 14" id="KW-0472">Membrane</keyword>
<evidence type="ECO:0000256" key="11">
    <source>
        <dbReference type="ARBA" id="ARBA00022989"/>
    </source>
</evidence>
<keyword evidence="6 16" id="KW-0808">Transferase</keyword>
<accession>A0ABT9U6C8</accession>
<sequence length="421" mass="47138">MLLEKLFLNVLIVLAPVLVLTAFGDRWRYSKSPYTIGLLQGIASSFCLIFSYYALDLYWDLRYVPLVISTVYGGPIAGFINYLMILATRTYLGGNAILFGFVSITLAFLGPLLFAKKIARLTGSRRIRAVVLISIIPSVVMLLILISYTLLKQVEKPLDFEPIWAVLFFGLIQTLGTWLSCTLQEFNFERAKMKEEIQRAEKLKTLGEVAASIAHEIRNPLTVVQGFLQLMSATIVEGKNRNYLEIALDELARAELIITDYLNFSKPKLTKIEKFSLSDLIENITILLTPLASYKGIQFDSQVEQQIYMHTDRGQLQQALVNVIKNAVEASTEKAVVQIKLALKSDRVELKIIDKGKGMTPEEIQRIGTLFYTTKESGTGLGTSVAVRFIEAMKGSIIYESEKGKGTVCTISFPLELQNSF</sequence>
<dbReference type="SMART" id="SM00387">
    <property type="entry name" value="HATPase_c"/>
    <property type="match status" value="1"/>
</dbReference>
<dbReference type="PROSITE" id="PS50109">
    <property type="entry name" value="HIS_KIN"/>
    <property type="match status" value="1"/>
</dbReference>
<comment type="caution">
    <text evidence="16">The sequence shown here is derived from an EMBL/GenBank/DDBJ whole genome shotgun (WGS) entry which is preliminary data.</text>
</comment>
<feature type="transmembrane region" description="Helical" evidence="14">
    <location>
        <begin position="34"/>
        <end position="55"/>
    </location>
</feature>
<dbReference type="Pfam" id="PF02518">
    <property type="entry name" value="HATPase_c"/>
    <property type="match status" value="1"/>
</dbReference>
<dbReference type="GO" id="GO:0004673">
    <property type="term" value="F:protein histidine kinase activity"/>
    <property type="evidence" value="ECO:0007669"/>
    <property type="project" value="UniProtKB-EC"/>
</dbReference>
<dbReference type="Pfam" id="PF00512">
    <property type="entry name" value="HisKA"/>
    <property type="match status" value="1"/>
</dbReference>
<dbReference type="Pfam" id="PF07694">
    <property type="entry name" value="5TM-5TMR_LYT"/>
    <property type="match status" value="1"/>
</dbReference>
<keyword evidence="4" id="KW-1003">Cell membrane</keyword>
<evidence type="ECO:0000256" key="3">
    <source>
        <dbReference type="ARBA" id="ARBA00012438"/>
    </source>
</evidence>
<dbReference type="EC" id="2.7.13.3" evidence="3"/>
<dbReference type="RefSeq" id="WP_307205285.1">
    <property type="nucleotide sequence ID" value="NZ_JAUSSU010000006.1"/>
</dbReference>
<feature type="transmembrane region" description="Helical" evidence="14">
    <location>
        <begin position="96"/>
        <end position="115"/>
    </location>
</feature>
<gene>
    <name evidence="16" type="ORF">J2T15_003442</name>
</gene>
<dbReference type="SUPFAM" id="SSF55874">
    <property type="entry name" value="ATPase domain of HSP90 chaperone/DNA topoisomerase II/histidine kinase"/>
    <property type="match status" value="1"/>
</dbReference>
<evidence type="ECO:0000256" key="2">
    <source>
        <dbReference type="ARBA" id="ARBA00004651"/>
    </source>
</evidence>
<dbReference type="PANTHER" id="PTHR43065">
    <property type="entry name" value="SENSOR HISTIDINE KINASE"/>
    <property type="match status" value="1"/>
</dbReference>
<dbReference type="InterPro" id="IPR011620">
    <property type="entry name" value="Sig_transdc_His_kinase_LytS_TM"/>
</dbReference>
<dbReference type="InterPro" id="IPR003594">
    <property type="entry name" value="HATPase_dom"/>
</dbReference>
<keyword evidence="17" id="KW-1185">Reference proteome</keyword>
<dbReference type="InterPro" id="IPR003661">
    <property type="entry name" value="HisK_dim/P_dom"/>
</dbReference>
<evidence type="ECO:0000256" key="1">
    <source>
        <dbReference type="ARBA" id="ARBA00000085"/>
    </source>
</evidence>
<evidence type="ECO:0000256" key="6">
    <source>
        <dbReference type="ARBA" id="ARBA00022679"/>
    </source>
</evidence>
<evidence type="ECO:0000256" key="8">
    <source>
        <dbReference type="ARBA" id="ARBA00022741"/>
    </source>
</evidence>